<keyword evidence="8" id="KW-1185">Reference proteome</keyword>
<dbReference type="AlphaFoldDB" id="A0A2N0D9G1"/>
<dbReference type="InterPro" id="IPR010982">
    <property type="entry name" value="Lambda_DNA-bd_dom_sf"/>
</dbReference>
<dbReference type="GO" id="GO:0000976">
    <property type="term" value="F:transcription cis-regulatory region binding"/>
    <property type="evidence" value="ECO:0007669"/>
    <property type="project" value="TreeGrafter"/>
</dbReference>
<accession>A0A2N0D9G1</accession>
<protein>
    <submittedName>
        <fullName evidence="6">LacI family DNA-binding transcriptional regulator</fullName>
    </submittedName>
    <submittedName>
        <fullName evidence="5">LacI family transcriptional regulator</fullName>
    </submittedName>
</protein>
<evidence type="ECO:0000313" key="6">
    <source>
        <dbReference type="EMBL" id="UWU18114.1"/>
    </source>
</evidence>
<gene>
    <name evidence="5" type="ORF">CWR43_14930</name>
    <name evidence="6" type="ORF">N2599_22825</name>
</gene>
<proteinExistence type="predicted"/>
<keyword evidence="2 6" id="KW-0238">DNA-binding</keyword>
<dbReference type="Proteomes" id="UP000232164">
    <property type="component" value="Unassembled WGS sequence"/>
</dbReference>
<evidence type="ECO:0000313" key="8">
    <source>
        <dbReference type="Proteomes" id="UP001060123"/>
    </source>
</evidence>
<evidence type="ECO:0000256" key="2">
    <source>
        <dbReference type="ARBA" id="ARBA00023125"/>
    </source>
</evidence>
<dbReference type="PRINTS" id="PR00036">
    <property type="entry name" value="HTHLACI"/>
</dbReference>
<dbReference type="Pfam" id="PF00356">
    <property type="entry name" value="LacI"/>
    <property type="match status" value="1"/>
</dbReference>
<evidence type="ECO:0000313" key="7">
    <source>
        <dbReference type="Proteomes" id="UP000232164"/>
    </source>
</evidence>
<dbReference type="GO" id="GO:0003700">
    <property type="term" value="F:DNA-binding transcription factor activity"/>
    <property type="evidence" value="ECO:0007669"/>
    <property type="project" value="TreeGrafter"/>
</dbReference>
<evidence type="ECO:0000256" key="1">
    <source>
        <dbReference type="ARBA" id="ARBA00023015"/>
    </source>
</evidence>
<dbReference type="EMBL" id="PIQN01000009">
    <property type="protein sequence ID" value="PKA42724.1"/>
    <property type="molecule type" value="Genomic_DNA"/>
</dbReference>
<dbReference type="CDD" id="cd01392">
    <property type="entry name" value="HTH_LacI"/>
    <property type="match status" value="1"/>
</dbReference>
<dbReference type="RefSeq" id="WP_027511063.1">
    <property type="nucleotide sequence ID" value="NZ_CP104144.1"/>
</dbReference>
<dbReference type="PROSITE" id="PS50932">
    <property type="entry name" value="HTH_LACI_2"/>
    <property type="match status" value="1"/>
</dbReference>
<dbReference type="SUPFAM" id="SSF53822">
    <property type="entry name" value="Periplasmic binding protein-like I"/>
    <property type="match status" value="1"/>
</dbReference>
<dbReference type="PROSITE" id="PS00356">
    <property type="entry name" value="HTH_LACI_1"/>
    <property type="match status" value="1"/>
</dbReference>
<keyword evidence="3" id="KW-0804">Transcription</keyword>
<evidence type="ECO:0000259" key="4">
    <source>
        <dbReference type="PROSITE" id="PS50932"/>
    </source>
</evidence>
<evidence type="ECO:0000313" key="5">
    <source>
        <dbReference type="EMBL" id="PKA42724.1"/>
    </source>
</evidence>
<keyword evidence="6" id="KW-0614">Plasmid</keyword>
<feature type="domain" description="HTH lacI-type" evidence="4">
    <location>
        <begin position="16"/>
        <end position="70"/>
    </location>
</feature>
<dbReference type="SMART" id="SM00354">
    <property type="entry name" value="HTH_LACI"/>
    <property type="match status" value="1"/>
</dbReference>
<dbReference type="Gene3D" id="1.10.260.40">
    <property type="entry name" value="lambda repressor-like DNA-binding domains"/>
    <property type="match status" value="1"/>
</dbReference>
<dbReference type="Gene3D" id="3.40.50.2300">
    <property type="match status" value="2"/>
</dbReference>
<dbReference type="Proteomes" id="UP001060123">
    <property type="component" value="Plasmid pWSM1592_1"/>
</dbReference>
<dbReference type="PANTHER" id="PTHR30146">
    <property type="entry name" value="LACI-RELATED TRANSCRIPTIONAL REPRESSOR"/>
    <property type="match status" value="1"/>
</dbReference>
<keyword evidence="1" id="KW-0805">Transcription regulation</keyword>
<dbReference type="EMBL" id="CP104144">
    <property type="protein sequence ID" value="UWU18114.1"/>
    <property type="molecule type" value="Genomic_DNA"/>
</dbReference>
<dbReference type="Pfam" id="PF13377">
    <property type="entry name" value="Peripla_BP_3"/>
    <property type="match status" value="1"/>
</dbReference>
<dbReference type="InterPro" id="IPR046335">
    <property type="entry name" value="LacI/GalR-like_sensor"/>
</dbReference>
<reference evidence="5 7" key="2">
    <citation type="submission" date="2017-12" db="EMBL/GenBank/DDBJ databases">
        <title>Genome sequence of Rhizobium sullae HCNT1 isolated from Sulla coronaria nodules and featuring peculiar denitrification phenotypes.</title>
        <authorList>
            <person name="De Diego-Diaz B."/>
            <person name="Treu L."/>
            <person name="Campanaro S."/>
            <person name="Da Silva Duarte V."/>
            <person name="Basaglia M."/>
            <person name="Favaro L."/>
            <person name="Casella S."/>
            <person name="Squartini A."/>
        </authorList>
    </citation>
    <scope>NUCLEOTIDE SEQUENCE [LARGE SCALE GENOMIC DNA]</scope>
    <source>
        <strain evidence="5 7">HCNT1</strain>
    </source>
</reference>
<organism evidence="5 7">
    <name type="scientific">Rhizobium sullae</name>
    <name type="common">Rhizobium hedysari</name>
    <dbReference type="NCBI Taxonomy" id="50338"/>
    <lineage>
        <taxon>Bacteria</taxon>
        <taxon>Pseudomonadati</taxon>
        <taxon>Pseudomonadota</taxon>
        <taxon>Alphaproteobacteria</taxon>
        <taxon>Hyphomicrobiales</taxon>
        <taxon>Rhizobiaceae</taxon>
        <taxon>Rhizobium/Agrobacterium group</taxon>
        <taxon>Rhizobium</taxon>
    </lineage>
</organism>
<dbReference type="InterPro" id="IPR000843">
    <property type="entry name" value="HTH_LacI"/>
</dbReference>
<reference evidence="6" key="3">
    <citation type="submission" date="2022-09" db="EMBL/GenBank/DDBJ databases">
        <title>Australian commercial rhizobial inoculants.</title>
        <authorList>
            <person name="Kohlmeier M.G."/>
            <person name="O'Hara G.W."/>
            <person name="Colombi E."/>
            <person name="Ramsay J.P."/>
            <person name="Terpolilli J."/>
        </authorList>
    </citation>
    <scope>NUCLEOTIDE SEQUENCE</scope>
    <source>
        <strain evidence="6">WSM1592</strain>
        <plasmid evidence="6">pWSM1592_1</plasmid>
    </source>
</reference>
<dbReference type="PANTHER" id="PTHR30146:SF33">
    <property type="entry name" value="TRANSCRIPTIONAL REGULATOR"/>
    <property type="match status" value="1"/>
</dbReference>
<name>A0A2N0D9G1_RHISU</name>
<geneLocation type="plasmid" evidence="6 8">
    <name>pWSM1592_1</name>
</geneLocation>
<reference evidence="5 7" key="1">
    <citation type="submission" date="2017-11" db="EMBL/GenBank/DDBJ databases">
        <authorList>
            <person name="Han C.G."/>
        </authorList>
    </citation>
    <scope>NUCLEOTIDE SEQUENCE [LARGE SCALE GENOMIC DNA]</scope>
    <source>
        <strain evidence="5 7">HCNT1</strain>
    </source>
</reference>
<dbReference type="InterPro" id="IPR028082">
    <property type="entry name" value="Peripla_BP_I"/>
</dbReference>
<dbReference type="STRING" id="1041146.GCA_000427985_01628"/>
<dbReference type="SUPFAM" id="SSF47413">
    <property type="entry name" value="lambda repressor-like DNA-binding domains"/>
    <property type="match status" value="1"/>
</dbReference>
<sequence length="340" mass="36502">MAGQGRSRLIDQPSPVTLADIAKLAGVSPVTVSRAINTPSLVKPKTLEAIERVIARTGYVPNLLAGGLASRRTRLVAAIVPSVSSTIFAEAIEGLNAELVAEGYQLLLGLSGYDHQREMELTRAILARRPDGIILTGITHLKETRAMLTGAGLPIVEIWDSTPSPLDTAVGFSHYDVGALVAEYFMTKGYDRYAQIGANDPRAIQRRDGFIKRLAGVAAVELPDIEMNSPSTFSDGRKALTQLLDRGRGSLAVFGSSDVVAHGALTEAIARGCRVPEDVAIVGFGDFDFAPHTYPPLTTVRIDRRMIGTKAARSILRKISGETVEPMIEIDFEIVARQSA</sequence>
<evidence type="ECO:0000256" key="3">
    <source>
        <dbReference type="ARBA" id="ARBA00023163"/>
    </source>
</evidence>
<dbReference type="CDD" id="cd01575">
    <property type="entry name" value="PBP1_GntR"/>
    <property type="match status" value="1"/>
</dbReference>